<dbReference type="EMBL" id="CAJEWN010000005">
    <property type="protein sequence ID" value="CAD2126623.1"/>
    <property type="molecule type" value="Genomic_DNA"/>
</dbReference>
<evidence type="ECO:0000256" key="1">
    <source>
        <dbReference type="PROSITE-ProRule" id="PRU00176"/>
    </source>
</evidence>
<proteinExistence type="predicted"/>
<dbReference type="Gene3D" id="1.20.120.330">
    <property type="entry name" value="Nucleotidyltransferases domain 2"/>
    <property type="match status" value="1"/>
</dbReference>
<dbReference type="Proteomes" id="UP000580250">
    <property type="component" value="Unassembled WGS sequence"/>
</dbReference>
<organism evidence="3 4">
    <name type="scientific">Meloidogyne enterolobii</name>
    <name type="common">Root-knot nematode worm</name>
    <name type="synonym">Meloidogyne mayaguensis</name>
    <dbReference type="NCBI Taxonomy" id="390850"/>
    <lineage>
        <taxon>Eukaryota</taxon>
        <taxon>Metazoa</taxon>
        <taxon>Ecdysozoa</taxon>
        <taxon>Nematoda</taxon>
        <taxon>Chromadorea</taxon>
        <taxon>Rhabditida</taxon>
        <taxon>Tylenchina</taxon>
        <taxon>Tylenchomorpha</taxon>
        <taxon>Tylenchoidea</taxon>
        <taxon>Meloidogynidae</taxon>
        <taxon>Meloidogyninae</taxon>
        <taxon>Meloidogyne</taxon>
    </lineage>
</organism>
<dbReference type="CDD" id="cd00590">
    <property type="entry name" value="RRM_SF"/>
    <property type="match status" value="1"/>
</dbReference>
<dbReference type="OrthoDB" id="267048at2759"/>
<dbReference type="InterPro" id="IPR012677">
    <property type="entry name" value="Nucleotide-bd_a/b_plait_sf"/>
</dbReference>
<evidence type="ECO:0000313" key="4">
    <source>
        <dbReference type="Proteomes" id="UP000580250"/>
    </source>
</evidence>
<comment type="caution">
    <text evidence="3">The sequence shown here is derived from an EMBL/GenBank/DDBJ whole genome shotgun (WGS) entry which is preliminary data.</text>
</comment>
<gene>
    <name evidence="3" type="ORF">MENT_LOCUS1579</name>
</gene>
<protein>
    <recommendedName>
        <fullName evidence="2">RRM domain-containing protein</fullName>
    </recommendedName>
</protein>
<evidence type="ECO:0000313" key="3">
    <source>
        <dbReference type="EMBL" id="CAD2126623.1"/>
    </source>
</evidence>
<dbReference type="PROSITE" id="PS50102">
    <property type="entry name" value="RRM"/>
    <property type="match status" value="1"/>
</dbReference>
<keyword evidence="1" id="KW-0694">RNA-binding</keyword>
<dbReference type="Gene3D" id="3.30.70.330">
    <property type="match status" value="1"/>
</dbReference>
<accession>A0A6V7TMP5</accession>
<name>A0A6V7TMP5_MELEN</name>
<dbReference type="InterPro" id="IPR000504">
    <property type="entry name" value="RRM_dom"/>
</dbReference>
<dbReference type="AlphaFoldDB" id="A0A6V7TMP5"/>
<dbReference type="SUPFAM" id="SSF54928">
    <property type="entry name" value="RNA-binding domain, RBD"/>
    <property type="match status" value="1"/>
</dbReference>
<sequence length="297" mass="34072">MFNLLTRTGYRNVSISSPLLTINKMASVFLKNLPKNLKMLDLVHFLKGYGEIDKIHIKDNYAFVDFLSADDAHNVVGKLNLGQIKGQPIWIELAKPRGGVIDWDSYIQQFKHYTPELLIEEAEKDFNGKDWIMAAHKSYLAAVYSVKILALEQQIHLTAHNEVRNFCEFLVYHESIPKPTAIALGAGYYAGEELHRFTLGTNGRLSREDMKNYINKVKEMVKAYKTMKAETVEEAMKDSKMWEKYFKKEGQILLSEDQPKLGNNSEVSSSTEVANREVKSSIFIYTAPIFLQEMQEF</sequence>
<dbReference type="Pfam" id="PF00076">
    <property type="entry name" value="RRM_1"/>
    <property type="match status" value="1"/>
</dbReference>
<dbReference type="GO" id="GO:0003723">
    <property type="term" value="F:RNA binding"/>
    <property type="evidence" value="ECO:0007669"/>
    <property type="project" value="UniProtKB-UniRule"/>
</dbReference>
<reference evidence="3 4" key="1">
    <citation type="submission" date="2020-08" db="EMBL/GenBank/DDBJ databases">
        <authorList>
            <person name="Koutsovoulos G."/>
            <person name="Danchin GJ E."/>
        </authorList>
    </citation>
    <scope>NUCLEOTIDE SEQUENCE [LARGE SCALE GENOMIC DNA]</scope>
</reference>
<feature type="domain" description="RRM" evidence="2">
    <location>
        <begin position="26"/>
        <end position="96"/>
    </location>
</feature>
<dbReference type="SMART" id="SM00360">
    <property type="entry name" value="RRM"/>
    <property type="match status" value="1"/>
</dbReference>
<evidence type="ECO:0000259" key="2">
    <source>
        <dbReference type="PROSITE" id="PS50102"/>
    </source>
</evidence>
<dbReference type="InterPro" id="IPR035979">
    <property type="entry name" value="RBD_domain_sf"/>
</dbReference>